<feature type="transmembrane region" description="Helical" evidence="1">
    <location>
        <begin position="94"/>
        <end position="113"/>
    </location>
</feature>
<protein>
    <recommendedName>
        <fullName evidence="4">EamA-like transporter family protein</fullName>
    </recommendedName>
</protein>
<keyword evidence="1" id="KW-0472">Membrane</keyword>
<feature type="transmembrane region" description="Helical" evidence="1">
    <location>
        <begin position="228"/>
        <end position="253"/>
    </location>
</feature>
<dbReference type="GeneID" id="97671056"/>
<evidence type="ECO:0000313" key="3">
    <source>
        <dbReference type="Proteomes" id="UP000049983"/>
    </source>
</evidence>
<dbReference type="OrthoDB" id="7834844at2"/>
<dbReference type="RefSeq" id="WP_055111754.1">
    <property type="nucleotide sequence ID" value="NZ_CXWA01000005.1"/>
</dbReference>
<feature type="transmembrane region" description="Helical" evidence="1">
    <location>
        <begin position="66"/>
        <end position="88"/>
    </location>
</feature>
<keyword evidence="3" id="KW-1185">Reference proteome</keyword>
<reference evidence="3" key="1">
    <citation type="submission" date="2015-07" db="EMBL/GenBank/DDBJ databases">
        <authorList>
            <person name="Rodrigo-Torres Lidia"/>
            <person name="Arahal R.David."/>
        </authorList>
    </citation>
    <scope>NUCLEOTIDE SEQUENCE [LARGE SCALE GENOMIC DNA]</scope>
    <source>
        <strain evidence="3">CECT 5096</strain>
    </source>
</reference>
<organism evidence="2 3">
    <name type="scientific">Roseibium album</name>
    <dbReference type="NCBI Taxonomy" id="311410"/>
    <lineage>
        <taxon>Bacteria</taxon>
        <taxon>Pseudomonadati</taxon>
        <taxon>Pseudomonadota</taxon>
        <taxon>Alphaproteobacteria</taxon>
        <taxon>Hyphomicrobiales</taxon>
        <taxon>Stappiaceae</taxon>
        <taxon>Roseibium</taxon>
    </lineage>
</organism>
<feature type="transmembrane region" description="Helical" evidence="1">
    <location>
        <begin position="35"/>
        <end position="54"/>
    </location>
</feature>
<evidence type="ECO:0000256" key="1">
    <source>
        <dbReference type="SAM" id="Phobius"/>
    </source>
</evidence>
<dbReference type="STRING" id="311410.LA5095_00581"/>
<keyword evidence="1" id="KW-0812">Transmembrane</keyword>
<dbReference type="Proteomes" id="UP000049983">
    <property type="component" value="Unassembled WGS sequence"/>
</dbReference>
<feature type="transmembrane region" description="Helical" evidence="1">
    <location>
        <begin position="145"/>
        <end position="165"/>
    </location>
</feature>
<feature type="transmembrane region" description="Helical" evidence="1">
    <location>
        <begin position="120"/>
        <end position="139"/>
    </location>
</feature>
<name>A0A0M6ZGK4_9HYPH</name>
<gene>
    <name evidence="2" type="ORF">LA5096_03721</name>
</gene>
<sequence length="338" mass="36816">MSFASILVLGASLASWALLLVTCRVILFAWPVDPWLFTLIQMMAGGIFLIAIAGRGKGFADALSDPFTWLYGGLRVATAAFFTAALTYTSTYNAAFLGIVSVPISLAVLWLILSRQPSRIELPGHCAVLFGFVFLAGSLDDGWRNPAIVLMILSELCVVASTLIAEFHPLNQTSDTRQRARLTGIMLLASAFVMLILATGFGFVAQWLPDLRSGIPETLTRMTDPSEVFNPALWISATLVGVVLRGPSLFLALKAIHHVRTEKYIAAMAGLPFLTFAMETLAVSFGWLAPSHSTQMTVFWGSVMTFGSLSVLIARSRKETVRHPHRETAPEATETNRH</sequence>
<dbReference type="AlphaFoldDB" id="A0A0M6ZGK4"/>
<feature type="transmembrane region" description="Helical" evidence="1">
    <location>
        <begin position="295"/>
        <end position="314"/>
    </location>
</feature>
<feature type="transmembrane region" description="Helical" evidence="1">
    <location>
        <begin position="265"/>
        <end position="289"/>
    </location>
</feature>
<keyword evidence="1" id="KW-1133">Transmembrane helix</keyword>
<evidence type="ECO:0000313" key="2">
    <source>
        <dbReference type="EMBL" id="CTQ73596.1"/>
    </source>
</evidence>
<accession>A0A0M6ZGK4</accession>
<feature type="transmembrane region" description="Helical" evidence="1">
    <location>
        <begin position="185"/>
        <end position="208"/>
    </location>
</feature>
<evidence type="ECO:0008006" key="4">
    <source>
        <dbReference type="Google" id="ProtNLM"/>
    </source>
</evidence>
<dbReference type="EMBL" id="CXWC01000011">
    <property type="protein sequence ID" value="CTQ73596.1"/>
    <property type="molecule type" value="Genomic_DNA"/>
</dbReference>
<proteinExistence type="predicted"/>